<evidence type="ECO:0000256" key="2">
    <source>
        <dbReference type="SAM" id="Phobius"/>
    </source>
</evidence>
<evidence type="ECO:0000256" key="1">
    <source>
        <dbReference type="SAM" id="MobiDB-lite"/>
    </source>
</evidence>
<feature type="compositionally biased region" description="Low complexity" evidence="1">
    <location>
        <begin position="1"/>
        <end position="36"/>
    </location>
</feature>
<dbReference type="EMBL" id="SOAN01000002">
    <property type="protein sequence ID" value="TDS86738.1"/>
    <property type="molecule type" value="Genomic_DNA"/>
</dbReference>
<gene>
    <name evidence="4" type="ORF">EV640_10233</name>
</gene>
<protein>
    <submittedName>
        <fullName evidence="4">Transmembrane protein DUF3566</fullName>
    </submittedName>
</protein>
<evidence type="ECO:0000313" key="5">
    <source>
        <dbReference type="Proteomes" id="UP000294506"/>
    </source>
</evidence>
<name>A0A4R7G639_9MICC</name>
<dbReference type="AlphaFoldDB" id="A0A4R7G639"/>
<keyword evidence="2" id="KW-1133">Transmembrane helix</keyword>
<feature type="region of interest" description="Disordered" evidence="1">
    <location>
        <begin position="1"/>
        <end position="93"/>
    </location>
</feature>
<organism evidence="4 5">
    <name type="scientific">Nesterenkonia aurantiaca</name>
    <dbReference type="NCBI Taxonomy" id="1436010"/>
    <lineage>
        <taxon>Bacteria</taxon>
        <taxon>Bacillati</taxon>
        <taxon>Actinomycetota</taxon>
        <taxon>Actinomycetes</taxon>
        <taxon>Micrococcales</taxon>
        <taxon>Micrococcaceae</taxon>
        <taxon>Nesterenkonia</taxon>
    </lineage>
</organism>
<feature type="transmembrane region" description="Helical" evidence="2">
    <location>
        <begin position="174"/>
        <end position="200"/>
    </location>
</feature>
<dbReference type="InterPro" id="IPR021949">
    <property type="entry name" value="DUF3566_TM"/>
</dbReference>
<evidence type="ECO:0000259" key="3">
    <source>
        <dbReference type="Pfam" id="PF12089"/>
    </source>
</evidence>
<dbReference type="Pfam" id="PF12089">
    <property type="entry name" value="DUF3566"/>
    <property type="match status" value="1"/>
</dbReference>
<evidence type="ECO:0000313" key="4">
    <source>
        <dbReference type="EMBL" id="TDS86738.1"/>
    </source>
</evidence>
<feature type="transmembrane region" description="Helical" evidence="2">
    <location>
        <begin position="115"/>
        <end position="137"/>
    </location>
</feature>
<comment type="caution">
    <text evidence="4">The sequence shown here is derived from an EMBL/GenBank/DDBJ whole genome shotgun (WGS) entry which is preliminary data.</text>
</comment>
<keyword evidence="2 4" id="KW-0812">Transmembrane</keyword>
<keyword evidence="2" id="KW-0472">Membrane</keyword>
<sequence length="217" mass="21965">MSASNGAGNSGSQTGSSAARPATRFPAPRPRAQAAGGATGGASTNDRPQSGQAGGAKPRPTGARPSAPAGRPAQGQRPTGTRPQPGLVRPTPKAKVRKARLLISKVDPWSVLKMSFLLSVALGIMTVVAAVTLWTVMDVSGIFNRVNDLLGQILGTEGGGGSFRVEELVTITQVAAFATIIAVVNVVLLTVLSMLAAVLYNLSASLVGGVGVTLTDD</sequence>
<keyword evidence="5" id="KW-1185">Reference proteome</keyword>
<feature type="compositionally biased region" description="Low complexity" evidence="1">
    <location>
        <begin position="58"/>
        <end position="75"/>
    </location>
</feature>
<accession>A0A4R7G639</accession>
<feature type="domain" description="DUF3566" evidence="3">
    <location>
        <begin position="97"/>
        <end position="216"/>
    </location>
</feature>
<dbReference type="Proteomes" id="UP000294506">
    <property type="component" value="Unassembled WGS sequence"/>
</dbReference>
<dbReference type="RefSeq" id="WP_133725796.1">
    <property type="nucleotide sequence ID" value="NZ_SOAN01000002.1"/>
</dbReference>
<proteinExistence type="predicted"/>
<reference evidence="4 5" key="1">
    <citation type="submission" date="2019-03" db="EMBL/GenBank/DDBJ databases">
        <title>Genomic Encyclopedia of Type Strains, Phase III (KMG-III): the genomes of soil and plant-associated and newly described type strains.</title>
        <authorList>
            <person name="Whitman W."/>
        </authorList>
    </citation>
    <scope>NUCLEOTIDE SEQUENCE [LARGE SCALE GENOMIC DNA]</scope>
    <source>
        <strain evidence="4 5">DSM 27373</strain>
    </source>
</reference>